<dbReference type="WormBase" id="SRAE_1000111500">
    <property type="protein sequence ID" value="SRP03428"/>
    <property type="gene ID" value="WBGene00257718"/>
</dbReference>
<evidence type="ECO:0000256" key="9">
    <source>
        <dbReference type="ARBA" id="ARBA00023242"/>
    </source>
</evidence>
<feature type="domain" description="C2H2-type" evidence="11">
    <location>
        <begin position="140"/>
        <end position="162"/>
    </location>
</feature>
<keyword evidence="13" id="KW-1185">Reference proteome</keyword>
<evidence type="ECO:0000313" key="14">
    <source>
        <dbReference type="WBParaSite" id="SRAE_1000111500.1"/>
    </source>
</evidence>
<accession>A0A090MVD9</accession>
<dbReference type="Proteomes" id="UP000035682">
    <property type="component" value="Unplaced"/>
</dbReference>
<dbReference type="GO" id="GO:0005634">
    <property type="term" value="C:nucleus"/>
    <property type="evidence" value="ECO:0007669"/>
    <property type="project" value="UniProtKB-SubCell"/>
</dbReference>
<dbReference type="PANTHER" id="PTHR24394">
    <property type="entry name" value="ZINC FINGER PROTEIN"/>
    <property type="match status" value="1"/>
</dbReference>
<keyword evidence="4" id="KW-0677">Repeat</keyword>
<dbReference type="GO" id="GO:0000981">
    <property type="term" value="F:DNA-binding transcription factor activity, RNA polymerase II-specific"/>
    <property type="evidence" value="ECO:0007669"/>
    <property type="project" value="TreeGrafter"/>
</dbReference>
<dbReference type="CTD" id="36375213"/>
<evidence type="ECO:0000256" key="10">
    <source>
        <dbReference type="PROSITE-ProRule" id="PRU00042"/>
    </source>
</evidence>
<keyword evidence="8" id="KW-0804">Transcription</keyword>
<feature type="domain" description="C2H2-type" evidence="11">
    <location>
        <begin position="199"/>
        <end position="227"/>
    </location>
</feature>
<dbReference type="InterPro" id="IPR013087">
    <property type="entry name" value="Znf_C2H2_type"/>
</dbReference>
<dbReference type="Gene3D" id="3.30.160.60">
    <property type="entry name" value="Classic Zinc Finger"/>
    <property type="match status" value="2"/>
</dbReference>
<dbReference type="FunFam" id="3.30.160.60:FF:000193">
    <property type="entry name" value="Zinc finger protein 300"/>
    <property type="match status" value="1"/>
</dbReference>
<comment type="subcellular location">
    <subcellularLocation>
        <location evidence="1">Nucleus</location>
    </subcellularLocation>
</comment>
<feature type="domain" description="C2H2-type" evidence="11">
    <location>
        <begin position="112"/>
        <end position="136"/>
    </location>
</feature>
<evidence type="ECO:0000313" key="12">
    <source>
        <dbReference type="EMBL" id="CEF62848.1"/>
    </source>
</evidence>
<evidence type="ECO:0000256" key="8">
    <source>
        <dbReference type="ARBA" id="ARBA00023163"/>
    </source>
</evidence>
<evidence type="ECO:0000256" key="6">
    <source>
        <dbReference type="ARBA" id="ARBA00022833"/>
    </source>
</evidence>
<keyword evidence="6" id="KW-0862">Zinc</keyword>
<name>A0A090MVD9_STRRB</name>
<keyword evidence="3" id="KW-0479">Metal-binding</keyword>
<organism evidence="12">
    <name type="scientific">Strongyloides ratti</name>
    <name type="common">Parasitic roundworm</name>
    <dbReference type="NCBI Taxonomy" id="34506"/>
    <lineage>
        <taxon>Eukaryota</taxon>
        <taxon>Metazoa</taxon>
        <taxon>Ecdysozoa</taxon>
        <taxon>Nematoda</taxon>
        <taxon>Chromadorea</taxon>
        <taxon>Rhabditida</taxon>
        <taxon>Tylenchina</taxon>
        <taxon>Panagrolaimomorpha</taxon>
        <taxon>Strongyloidoidea</taxon>
        <taxon>Strongyloididae</taxon>
        <taxon>Strongyloides</taxon>
    </lineage>
</organism>
<evidence type="ECO:0000256" key="1">
    <source>
        <dbReference type="ARBA" id="ARBA00004123"/>
    </source>
</evidence>
<dbReference type="Pfam" id="PF00096">
    <property type="entry name" value="zf-C2H2"/>
    <property type="match status" value="2"/>
</dbReference>
<dbReference type="OrthoDB" id="9439903at2759"/>
<keyword evidence="5 10" id="KW-0863">Zinc-finger</keyword>
<dbReference type="STRING" id="34506.A0A090MVD9"/>
<evidence type="ECO:0000256" key="4">
    <source>
        <dbReference type="ARBA" id="ARBA00022737"/>
    </source>
</evidence>
<keyword evidence="7" id="KW-0805">Transcription regulation</keyword>
<reference evidence="14" key="2">
    <citation type="submission" date="2020-12" db="UniProtKB">
        <authorList>
            <consortium name="WormBaseParasite"/>
        </authorList>
    </citation>
    <scope>IDENTIFICATION</scope>
</reference>
<dbReference type="PROSITE" id="PS50157">
    <property type="entry name" value="ZINC_FINGER_C2H2_2"/>
    <property type="match status" value="3"/>
</dbReference>
<dbReference type="SUPFAM" id="SSF57667">
    <property type="entry name" value="beta-beta-alpha zinc fingers"/>
    <property type="match status" value="2"/>
</dbReference>
<dbReference type="Pfam" id="PF12874">
    <property type="entry name" value="zf-met"/>
    <property type="match status" value="1"/>
</dbReference>
<protein>
    <submittedName>
        <fullName evidence="12">Zinc finger, C2H2 domain and Zinc finger C2H2-type/integrase DNA-binding domain and Zinc finger, C2H2-like domain-containing protein</fullName>
    </submittedName>
</protein>
<evidence type="ECO:0000256" key="2">
    <source>
        <dbReference type="ARBA" id="ARBA00006991"/>
    </source>
</evidence>
<evidence type="ECO:0000256" key="3">
    <source>
        <dbReference type="ARBA" id="ARBA00022723"/>
    </source>
</evidence>
<dbReference type="FunFam" id="3.30.160.60:FF:000100">
    <property type="entry name" value="Zinc finger 45-like"/>
    <property type="match status" value="1"/>
</dbReference>
<dbReference type="PANTHER" id="PTHR24394:SF29">
    <property type="entry name" value="MYONEURIN"/>
    <property type="match status" value="1"/>
</dbReference>
<comment type="similarity">
    <text evidence="2">Belongs to the krueppel C2H2-type zinc-finger protein family.</text>
</comment>
<dbReference type="GO" id="GO:0003677">
    <property type="term" value="F:DNA binding"/>
    <property type="evidence" value="ECO:0007669"/>
    <property type="project" value="UniProtKB-KW"/>
</dbReference>
<dbReference type="WBParaSite" id="SRAE_1000111500.1">
    <property type="protein sequence ID" value="SRAE_1000111500.1"/>
    <property type="gene ID" value="WBGene00257718"/>
</dbReference>
<evidence type="ECO:0000256" key="7">
    <source>
        <dbReference type="ARBA" id="ARBA00023015"/>
    </source>
</evidence>
<evidence type="ECO:0000259" key="11">
    <source>
        <dbReference type="PROSITE" id="PS50157"/>
    </source>
</evidence>
<keyword evidence="9" id="KW-0539">Nucleus</keyword>
<evidence type="ECO:0000313" key="13">
    <source>
        <dbReference type="Proteomes" id="UP000035682"/>
    </source>
</evidence>
<dbReference type="InterPro" id="IPR036236">
    <property type="entry name" value="Znf_C2H2_sf"/>
</dbReference>
<dbReference type="AlphaFoldDB" id="A0A090MVD9"/>
<dbReference type="EMBL" id="LN609528">
    <property type="protein sequence ID" value="CEF62848.1"/>
    <property type="molecule type" value="Genomic_DNA"/>
</dbReference>
<dbReference type="GeneID" id="36375213"/>
<gene>
    <name evidence="12 14 15" type="ORF">SRAE_1000111500</name>
</gene>
<dbReference type="SMART" id="SM00355">
    <property type="entry name" value="ZnF_C2H2"/>
    <property type="match status" value="5"/>
</dbReference>
<dbReference type="OMA" id="SIFNCKE"/>
<dbReference type="RefSeq" id="XP_024502050.1">
    <property type="nucleotide sequence ID" value="XM_024648032.1"/>
</dbReference>
<sequence>MMNDLEGKNIIHHTYENCLSYLDIMYKCYACEEMFIDPMLRSVHASTHPDNLIAGIDIHSISIDDNQNTDQQEYGLRYFEDGNGLIDSNNTREEDEWSRGCDDGKNNNEKAFICSVCGKQFGCSSSLQRHNRLHKGSLCYKCVICSKTFTRTDTFNIHGMKHIQGYAGLECPLPNCTLTLKGVDAVTEHIKTSHENSIFNCKECGKGFTRSENLMIHYYNFHGPLKINRTLCKV</sequence>
<evidence type="ECO:0000313" key="15">
    <source>
        <dbReference type="WormBase" id="SRAE_1000111500"/>
    </source>
</evidence>
<dbReference type="GO" id="GO:0008270">
    <property type="term" value="F:zinc ion binding"/>
    <property type="evidence" value="ECO:0007669"/>
    <property type="project" value="UniProtKB-KW"/>
</dbReference>
<keyword evidence="12" id="KW-0238">DNA-binding</keyword>
<reference evidence="12 13" key="1">
    <citation type="submission" date="2014-09" db="EMBL/GenBank/DDBJ databases">
        <authorList>
            <person name="Martin A.A."/>
        </authorList>
    </citation>
    <scope>NUCLEOTIDE SEQUENCE</scope>
    <source>
        <strain evidence="13">ED321</strain>
        <strain evidence="12">ED321 Heterogonic</strain>
    </source>
</reference>
<proteinExistence type="inferred from homology"/>
<dbReference type="PROSITE" id="PS00028">
    <property type="entry name" value="ZINC_FINGER_C2H2_1"/>
    <property type="match status" value="4"/>
</dbReference>
<evidence type="ECO:0000256" key="5">
    <source>
        <dbReference type="ARBA" id="ARBA00022771"/>
    </source>
</evidence>